<dbReference type="SUPFAM" id="SSF52540">
    <property type="entry name" value="P-loop containing nucleoside triphosphate hydrolases"/>
    <property type="match status" value="2"/>
</dbReference>
<organism evidence="2">
    <name type="scientific">candidate division WOR-3 bacterium</name>
    <dbReference type="NCBI Taxonomy" id="2052148"/>
    <lineage>
        <taxon>Bacteria</taxon>
        <taxon>Bacteria division WOR-3</taxon>
    </lineage>
</organism>
<dbReference type="GO" id="GO:0006260">
    <property type="term" value="P:DNA replication"/>
    <property type="evidence" value="ECO:0007669"/>
    <property type="project" value="TreeGrafter"/>
</dbReference>
<protein>
    <recommendedName>
        <fullName evidence="1">Chromosomal replication initiator protein DnaA ATPAse domain-containing protein</fullName>
    </recommendedName>
</protein>
<sequence>MKKGASFDNFYVYDGNRIAYLAGQKIIQFPGEIFNPFYVFSNGSLGKTHLLWAIYEELRKKIDVLIFTGKEFEKYLDEAKEFNTPIIVDDINLIAEKYQDKILSMIDVLLLNEKQLCFSGNAAPRDLKNLNPKLISRLEGGLICDIQPPKELQLVEFIKKKSEEKGVIIPDEIALELAHLSVGSLRTIEGMVNRIAAYASLGNVTIDLSNIRLILKEFYPKGIYSPVSSLIEELKKNADEVFTQIFEEVDVRKEFKEKIYIWEMKGFDTSSLKPLLEGDIEVLTNAYNDFIKKVERLIELQREFGLLDTSKAPEEAIKVETMLFSVDKIDEIERLIEIIKAKSGPQVITGKFKEYLVGECNKTAFELYHKQVILNLGKKFNPYIILGESGTGKTYLLEAIMDDLTHRGLKVSFYDFAGLKEFSFDKNVHFDALCIDNFSEVFSMPEKMRKSIFQILMDFIKNDQPVFLASLPFSKDVVLTDDEKLTFELGIEVFLNPPGEDIVEKILKTKLSEEELEGIAGQKIPQFSSFYEIDEFIKSIVGKKYIPEPVSEVIGLGLPGEEEIALTKEKEVVEETPKLEAEGKEAEGKPPLKKLKEERLILLKISDELIEENY</sequence>
<dbReference type="Gene3D" id="1.10.8.60">
    <property type="match status" value="1"/>
</dbReference>
<dbReference type="PROSITE" id="PS00675">
    <property type="entry name" value="SIGMA54_INTERACT_1"/>
    <property type="match status" value="1"/>
</dbReference>
<name>A0A7C4XDR3_UNCW3</name>
<gene>
    <name evidence="2" type="ORF">ENV60_01280</name>
</gene>
<dbReference type="PANTHER" id="PTHR30050">
    <property type="entry name" value="CHROMOSOMAL REPLICATION INITIATOR PROTEIN DNAA"/>
    <property type="match status" value="1"/>
</dbReference>
<dbReference type="InterPro" id="IPR027417">
    <property type="entry name" value="P-loop_NTPase"/>
</dbReference>
<evidence type="ECO:0000259" key="1">
    <source>
        <dbReference type="Pfam" id="PF00308"/>
    </source>
</evidence>
<feature type="domain" description="Chromosomal replication initiator protein DnaA ATPAse" evidence="1">
    <location>
        <begin position="4"/>
        <end position="145"/>
    </location>
</feature>
<feature type="domain" description="Chromosomal replication initiator protein DnaA ATPAse" evidence="1">
    <location>
        <begin position="351"/>
        <end position="470"/>
    </location>
</feature>
<reference evidence="2" key="1">
    <citation type="journal article" date="2020" name="mSystems">
        <title>Genome- and Community-Level Interaction Insights into Carbon Utilization and Element Cycling Functions of Hydrothermarchaeota in Hydrothermal Sediment.</title>
        <authorList>
            <person name="Zhou Z."/>
            <person name="Liu Y."/>
            <person name="Xu W."/>
            <person name="Pan J."/>
            <person name="Luo Z.H."/>
            <person name="Li M."/>
        </authorList>
    </citation>
    <scope>NUCLEOTIDE SEQUENCE [LARGE SCALE GENOMIC DNA]</scope>
    <source>
        <strain evidence="2">SpSt-774</strain>
    </source>
</reference>
<dbReference type="AlphaFoldDB" id="A0A7C4XDR3"/>
<proteinExistence type="predicted"/>
<dbReference type="InterPro" id="IPR013317">
    <property type="entry name" value="DnaA_dom"/>
</dbReference>
<dbReference type="Pfam" id="PF00308">
    <property type="entry name" value="Bac_DnaA"/>
    <property type="match status" value="2"/>
</dbReference>
<accession>A0A7C4XDR3</accession>
<evidence type="ECO:0000313" key="2">
    <source>
        <dbReference type="EMBL" id="HGV96915.1"/>
    </source>
</evidence>
<dbReference type="Gene3D" id="3.40.50.300">
    <property type="entry name" value="P-loop containing nucleotide triphosphate hydrolases"/>
    <property type="match status" value="2"/>
</dbReference>
<dbReference type="PANTHER" id="PTHR30050:SF2">
    <property type="entry name" value="CHROMOSOMAL REPLICATION INITIATOR PROTEIN DNAA"/>
    <property type="match status" value="1"/>
</dbReference>
<dbReference type="InterPro" id="IPR025662">
    <property type="entry name" value="Sigma_54_int_dom_ATP-bd_1"/>
</dbReference>
<dbReference type="EMBL" id="DTGZ01000024">
    <property type="protein sequence ID" value="HGV96915.1"/>
    <property type="molecule type" value="Genomic_DNA"/>
</dbReference>
<comment type="caution">
    <text evidence="2">The sequence shown here is derived from an EMBL/GenBank/DDBJ whole genome shotgun (WGS) entry which is preliminary data.</text>
</comment>